<comment type="subcellular location">
    <subcellularLocation>
        <location evidence="1">Cell membrane</location>
        <topology evidence="1">Single-pass membrane protein</topology>
    </subcellularLocation>
</comment>
<dbReference type="PANTHER" id="PTHR30627">
    <property type="entry name" value="PEPTIDOGLYCAN D,D-TRANSPEPTIDASE"/>
    <property type="match status" value="1"/>
</dbReference>
<reference evidence="6" key="2">
    <citation type="submission" date="2021-04" db="EMBL/GenBank/DDBJ databases">
        <authorList>
            <person name="Gilroy R."/>
        </authorList>
    </citation>
    <scope>NUCLEOTIDE SEQUENCE</scope>
    <source>
        <strain evidence="6">ChiHejej3B27-2180</strain>
    </source>
</reference>
<dbReference type="InterPro" id="IPR050515">
    <property type="entry name" value="Beta-lactam/transpept"/>
</dbReference>
<dbReference type="PANTHER" id="PTHR30627:SF26">
    <property type="entry name" value="PENICILLIN-BINDING PROTEIN 2B"/>
    <property type="match status" value="1"/>
</dbReference>
<reference evidence="6" key="1">
    <citation type="journal article" date="2021" name="PeerJ">
        <title>Extensive microbial diversity within the chicken gut microbiome revealed by metagenomics and culture.</title>
        <authorList>
            <person name="Gilroy R."/>
            <person name="Ravi A."/>
            <person name="Getino M."/>
            <person name="Pursley I."/>
            <person name="Horton D.L."/>
            <person name="Alikhan N.F."/>
            <person name="Baker D."/>
            <person name="Gharbi K."/>
            <person name="Hall N."/>
            <person name="Watson M."/>
            <person name="Adriaenssens E.M."/>
            <person name="Foster-Nyarko E."/>
            <person name="Jarju S."/>
            <person name="Secka A."/>
            <person name="Antonio M."/>
            <person name="Oren A."/>
            <person name="Chaudhuri R.R."/>
            <person name="La Ragione R."/>
            <person name="Hildebrand F."/>
            <person name="Pallen M.J."/>
        </authorList>
    </citation>
    <scope>NUCLEOTIDE SEQUENCE</scope>
    <source>
        <strain evidence="6">ChiHejej3B27-2180</strain>
    </source>
</reference>
<feature type="domain" description="PASTA" evidence="5">
    <location>
        <begin position="592"/>
        <end position="654"/>
    </location>
</feature>
<protein>
    <submittedName>
        <fullName evidence="6">Penicillin-binding protein</fullName>
    </submittedName>
</protein>
<evidence type="ECO:0000313" key="7">
    <source>
        <dbReference type="Proteomes" id="UP000886878"/>
    </source>
</evidence>
<organism evidence="6 7">
    <name type="scientific">Candidatus Limosilactobacillus merdipullorum</name>
    <dbReference type="NCBI Taxonomy" id="2838653"/>
    <lineage>
        <taxon>Bacteria</taxon>
        <taxon>Bacillati</taxon>
        <taxon>Bacillota</taxon>
        <taxon>Bacilli</taxon>
        <taxon>Lactobacillales</taxon>
        <taxon>Lactobacillaceae</taxon>
        <taxon>Limosilactobacillus</taxon>
    </lineage>
</organism>
<dbReference type="Pfam" id="PF03793">
    <property type="entry name" value="PASTA"/>
    <property type="match status" value="2"/>
</dbReference>
<dbReference type="InterPro" id="IPR012338">
    <property type="entry name" value="Beta-lactam/transpept-like"/>
</dbReference>
<dbReference type="Gene3D" id="3.90.1310.10">
    <property type="entry name" value="Penicillin-binding protein 2a (Domain 2)"/>
    <property type="match status" value="1"/>
</dbReference>
<dbReference type="SUPFAM" id="SSF56601">
    <property type="entry name" value="beta-lactamase/transpeptidase-like"/>
    <property type="match status" value="1"/>
</dbReference>
<dbReference type="GO" id="GO:0005886">
    <property type="term" value="C:plasma membrane"/>
    <property type="evidence" value="ECO:0007669"/>
    <property type="project" value="UniProtKB-SubCell"/>
</dbReference>
<dbReference type="CDD" id="cd06576">
    <property type="entry name" value="PASTA_Pbp2x-like_1"/>
    <property type="match status" value="1"/>
</dbReference>
<dbReference type="Pfam" id="PF03717">
    <property type="entry name" value="PBP_dimer"/>
    <property type="match status" value="1"/>
</dbReference>
<keyword evidence="3 4" id="KW-0472">Membrane</keyword>
<dbReference type="Pfam" id="PF00905">
    <property type="entry name" value="Transpeptidase"/>
    <property type="match status" value="1"/>
</dbReference>
<dbReference type="SMART" id="SM00740">
    <property type="entry name" value="PASTA"/>
    <property type="match status" value="2"/>
</dbReference>
<dbReference type="InterPro" id="IPR036138">
    <property type="entry name" value="PBP_dimer_sf"/>
</dbReference>
<name>A0A9D1QQY8_9LACO</name>
<dbReference type="InterPro" id="IPR001460">
    <property type="entry name" value="PCN-bd_Tpept"/>
</dbReference>
<feature type="transmembrane region" description="Helical" evidence="4">
    <location>
        <begin position="20"/>
        <end position="37"/>
    </location>
</feature>
<proteinExistence type="inferred from homology"/>
<evidence type="ECO:0000256" key="4">
    <source>
        <dbReference type="SAM" id="Phobius"/>
    </source>
</evidence>
<evidence type="ECO:0000256" key="3">
    <source>
        <dbReference type="ARBA" id="ARBA00023136"/>
    </source>
</evidence>
<keyword evidence="4" id="KW-0812">Transmembrane</keyword>
<dbReference type="SUPFAM" id="SSF54184">
    <property type="entry name" value="Penicillin-binding protein 2x (pbp-2x), c-terminal domain"/>
    <property type="match status" value="2"/>
</dbReference>
<keyword evidence="4" id="KW-1133">Transmembrane helix</keyword>
<dbReference type="InterPro" id="IPR005311">
    <property type="entry name" value="PBP_dimer"/>
</dbReference>
<comment type="similarity">
    <text evidence="2">Belongs to the transpeptidase family.</text>
</comment>
<dbReference type="PROSITE" id="PS51178">
    <property type="entry name" value="PASTA"/>
    <property type="match status" value="1"/>
</dbReference>
<evidence type="ECO:0000256" key="2">
    <source>
        <dbReference type="ARBA" id="ARBA00007171"/>
    </source>
</evidence>
<dbReference type="AlphaFoldDB" id="A0A9D1QQY8"/>
<dbReference type="SUPFAM" id="SSF56519">
    <property type="entry name" value="Penicillin binding protein dimerisation domain"/>
    <property type="match status" value="1"/>
</dbReference>
<dbReference type="Gene3D" id="3.40.710.10">
    <property type="entry name" value="DD-peptidase/beta-lactamase superfamily"/>
    <property type="match status" value="1"/>
</dbReference>
<dbReference type="InterPro" id="IPR005543">
    <property type="entry name" value="PASTA_dom"/>
</dbReference>
<dbReference type="GO" id="GO:0008658">
    <property type="term" value="F:penicillin binding"/>
    <property type="evidence" value="ECO:0007669"/>
    <property type="project" value="InterPro"/>
</dbReference>
<dbReference type="Gene3D" id="3.30.70.2110">
    <property type="match status" value="1"/>
</dbReference>
<gene>
    <name evidence="6" type="ORF">H9876_04565</name>
</gene>
<evidence type="ECO:0000256" key="1">
    <source>
        <dbReference type="ARBA" id="ARBA00004162"/>
    </source>
</evidence>
<dbReference type="Proteomes" id="UP000886878">
    <property type="component" value="Unassembled WGS sequence"/>
</dbReference>
<evidence type="ECO:0000259" key="5">
    <source>
        <dbReference type="PROSITE" id="PS51178"/>
    </source>
</evidence>
<dbReference type="Gene3D" id="2.20.70.70">
    <property type="match status" value="1"/>
</dbReference>
<evidence type="ECO:0000313" key="6">
    <source>
        <dbReference type="EMBL" id="HIW70627.1"/>
    </source>
</evidence>
<accession>A0A9D1QQY8</accession>
<comment type="caution">
    <text evidence="6">The sequence shown here is derived from an EMBL/GenBank/DDBJ whole genome shotgun (WGS) entry which is preliminary data.</text>
</comment>
<dbReference type="EMBL" id="DXGK01000094">
    <property type="protein sequence ID" value="HIW70627.1"/>
    <property type="molecule type" value="Genomic_DNA"/>
</dbReference>
<dbReference type="CDD" id="cd06575">
    <property type="entry name" value="PASTA_Pbp2x-like_2"/>
    <property type="match status" value="1"/>
</dbReference>
<sequence length="712" mass="78931">MKKESRRTTNNDKQANGRLFGMIFYFLMALMFIWFAVRFAQIGLIKHVNHVNLRSRAAKIYSEKQVIHAKRGVIYDANGNALAQDTNRYTVYAVLDHRQKTPGGRPLYVTNKERAAKVLSKYLNISEDKAYQTLNPHKKTFQVEFGNAGANLSIRKMKQIRSAHVNGLHFLAMPARQYPQGEFASQLIGLATPKNNKAGQTTLVGQLGLENVFNKQLTGQNGYQTGKHDVYGYRVNQSRGGIPAKNGDNVNLTLQSHPQQMLETQLNNVEKQTKSLSMMGIVMDAKTGKIIAATQRPDMYSSTPVWRNMMVQDTYEPGSTMKVLTLAAAIDSGHFDPDATYNSGEWTLGGGKITDWVQTGWGAITYRDAFYRSSNVGFAHIEQNMGSKIWHSYIHKFGLLKPVNVWGMNQESNGFTTFKGSLTQANTAYGQGITVNVMQMMQAFSAVANNGKMMKPYFVKSVTEPNGKVIKKGHPQQVGKPIKASTAKQVRKMMVGVVEDQHGTGQAYKIDGQHVAVKTGTAQIGTAHGYENGPTSYVYSVVGMAPVNKPRYVVYLVMRQPQKLPQAAEVELASIFKPLMSYLIQRQKVGSSARQGLVKLSDYRHRNANKVRNELSSKRLQPVVIGSGSKVQKQSLPAGKKVMVNSRVILYTGGTIKMPSLTNWSQADVVRLGRMIGIKVKAHGSGFVSEQSIKENSTVHLGQTLTVKCKPR</sequence>
<dbReference type="GO" id="GO:0071555">
    <property type="term" value="P:cell wall organization"/>
    <property type="evidence" value="ECO:0007669"/>
    <property type="project" value="TreeGrafter"/>
</dbReference>